<dbReference type="PANTHER" id="PTHR30055:SF175">
    <property type="entry name" value="HTH-TYPE TRANSCRIPTIONAL REPRESSOR KSTR2"/>
    <property type="match status" value="1"/>
</dbReference>
<organism evidence="7 8">
    <name type="scientific">Sphingomonas vulcanisoli</name>
    <dbReference type="NCBI Taxonomy" id="1658060"/>
    <lineage>
        <taxon>Bacteria</taxon>
        <taxon>Pseudomonadati</taxon>
        <taxon>Pseudomonadota</taxon>
        <taxon>Alphaproteobacteria</taxon>
        <taxon>Sphingomonadales</taxon>
        <taxon>Sphingomonadaceae</taxon>
        <taxon>Sphingomonas</taxon>
    </lineage>
</organism>
<dbReference type="InterPro" id="IPR009057">
    <property type="entry name" value="Homeodomain-like_sf"/>
</dbReference>
<dbReference type="EMBL" id="JAAOZC010000002">
    <property type="protein sequence ID" value="NIJ07347.1"/>
    <property type="molecule type" value="Genomic_DNA"/>
</dbReference>
<feature type="DNA-binding region" description="H-T-H motif" evidence="5">
    <location>
        <begin position="43"/>
        <end position="62"/>
    </location>
</feature>
<dbReference type="Gene3D" id="1.10.10.60">
    <property type="entry name" value="Homeodomain-like"/>
    <property type="match status" value="1"/>
</dbReference>
<dbReference type="Gene3D" id="1.10.357.10">
    <property type="entry name" value="Tetracycline Repressor, domain 2"/>
    <property type="match status" value="1"/>
</dbReference>
<evidence type="ECO:0000256" key="4">
    <source>
        <dbReference type="ARBA" id="ARBA00023163"/>
    </source>
</evidence>
<evidence type="ECO:0000313" key="7">
    <source>
        <dbReference type="EMBL" id="NIJ07347.1"/>
    </source>
</evidence>
<accession>A0ABX0TSI4</accession>
<keyword evidence="2" id="KW-0805">Transcription regulation</keyword>
<evidence type="ECO:0000259" key="6">
    <source>
        <dbReference type="PROSITE" id="PS50977"/>
    </source>
</evidence>
<dbReference type="InterPro" id="IPR041490">
    <property type="entry name" value="KstR2_TetR_C"/>
</dbReference>
<keyword evidence="4" id="KW-0804">Transcription</keyword>
<proteinExistence type="predicted"/>
<dbReference type="PROSITE" id="PS50977">
    <property type="entry name" value="HTH_TETR_2"/>
    <property type="match status" value="1"/>
</dbReference>
<evidence type="ECO:0000256" key="3">
    <source>
        <dbReference type="ARBA" id="ARBA00023125"/>
    </source>
</evidence>
<evidence type="ECO:0000256" key="2">
    <source>
        <dbReference type="ARBA" id="ARBA00023015"/>
    </source>
</evidence>
<dbReference type="InterPro" id="IPR036271">
    <property type="entry name" value="Tet_transcr_reg_TetR-rel_C_sf"/>
</dbReference>
<dbReference type="SUPFAM" id="SSF48498">
    <property type="entry name" value="Tetracyclin repressor-like, C-terminal domain"/>
    <property type="match status" value="1"/>
</dbReference>
<evidence type="ECO:0000256" key="1">
    <source>
        <dbReference type="ARBA" id="ARBA00022491"/>
    </source>
</evidence>
<dbReference type="PRINTS" id="PR00455">
    <property type="entry name" value="HTHTETR"/>
</dbReference>
<keyword evidence="1" id="KW-0678">Repressor</keyword>
<dbReference type="InterPro" id="IPR050109">
    <property type="entry name" value="HTH-type_TetR-like_transc_reg"/>
</dbReference>
<dbReference type="RefSeq" id="WP_167072219.1">
    <property type="nucleotide sequence ID" value="NZ_JAAOZC010000002.1"/>
</dbReference>
<dbReference type="Proteomes" id="UP000727456">
    <property type="component" value="Unassembled WGS sequence"/>
</dbReference>
<dbReference type="Pfam" id="PF17932">
    <property type="entry name" value="TetR_C_24"/>
    <property type="match status" value="1"/>
</dbReference>
<comment type="caution">
    <text evidence="7">The sequence shown here is derived from an EMBL/GenBank/DDBJ whole genome shotgun (WGS) entry which is preliminary data.</text>
</comment>
<dbReference type="SUPFAM" id="SSF46689">
    <property type="entry name" value="Homeodomain-like"/>
    <property type="match status" value="1"/>
</dbReference>
<reference evidence="7 8" key="1">
    <citation type="submission" date="2020-03" db="EMBL/GenBank/DDBJ databases">
        <title>Genomic Encyclopedia of Type Strains, Phase III (KMG-III): the genomes of soil and plant-associated and newly described type strains.</title>
        <authorList>
            <person name="Whitman W."/>
        </authorList>
    </citation>
    <scope>NUCLEOTIDE SEQUENCE [LARGE SCALE GENOMIC DNA]</scope>
    <source>
        <strain evidence="7 8">CECT 8804</strain>
    </source>
</reference>
<gene>
    <name evidence="7" type="ORF">FHS31_000943</name>
</gene>
<dbReference type="InterPro" id="IPR001647">
    <property type="entry name" value="HTH_TetR"/>
</dbReference>
<keyword evidence="3 5" id="KW-0238">DNA-binding</keyword>
<dbReference type="Pfam" id="PF00440">
    <property type="entry name" value="TetR_N"/>
    <property type="match status" value="1"/>
</dbReference>
<sequence length="207" mass="22580">MSVQTISPFRTPDQREAERFAKREAVLSAAVDLFNERGFSATSLDDVAASLGVTKPVIYHYLGTKEQVLLECLTRGLTALEAAAHEAQADHRGGAERLRAFLIRYAEISMAPFGRCVVLTADHDLSPEALLQFRAMKRRVDDALRGLIAQGAEDGSLRAQDPALAAAALAGAMNWIPRWQDPTGRLPPDQVAARLVDILMEGMLVRS</sequence>
<dbReference type="PANTHER" id="PTHR30055">
    <property type="entry name" value="HTH-TYPE TRANSCRIPTIONAL REGULATOR RUTR"/>
    <property type="match status" value="1"/>
</dbReference>
<evidence type="ECO:0000313" key="8">
    <source>
        <dbReference type="Proteomes" id="UP000727456"/>
    </source>
</evidence>
<protein>
    <submittedName>
        <fullName evidence="7">AcrR family transcriptional regulator</fullName>
    </submittedName>
</protein>
<keyword evidence="8" id="KW-1185">Reference proteome</keyword>
<name>A0ABX0TSI4_9SPHN</name>
<evidence type="ECO:0000256" key="5">
    <source>
        <dbReference type="PROSITE-ProRule" id="PRU00335"/>
    </source>
</evidence>
<feature type="domain" description="HTH tetR-type" evidence="6">
    <location>
        <begin position="20"/>
        <end position="80"/>
    </location>
</feature>